<dbReference type="RefSeq" id="WP_129060730.1">
    <property type="nucleotide sequence ID" value="NZ_NXIE01000001.1"/>
</dbReference>
<dbReference type="AlphaFoldDB" id="A0A4Q1B2I9"/>
<evidence type="ECO:0008006" key="3">
    <source>
        <dbReference type="Google" id="ProtNLM"/>
    </source>
</evidence>
<protein>
    <recommendedName>
        <fullName evidence="3">DUF393 domain-containing protein</fullName>
    </recommendedName>
</protein>
<dbReference type="OrthoDB" id="9785438at2"/>
<name>A0A4Q1B2I9_9BACT</name>
<reference evidence="1 2" key="1">
    <citation type="submission" date="2017-09" db="EMBL/GenBank/DDBJ databases">
        <title>Genomics of the genus Arcobacter.</title>
        <authorList>
            <person name="Perez-Cataluna A."/>
            <person name="Figueras M.J."/>
            <person name="Salas-Masso N."/>
        </authorList>
    </citation>
    <scope>NUCLEOTIDE SEQUENCE [LARGE SCALE GENOMIC DNA]</scope>
    <source>
        <strain evidence="1 2">F156-34</strain>
    </source>
</reference>
<keyword evidence="2" id="KW-1185">Reference proteome</keyword>
<organism evidence="1 2">
    <name type="scientific">Halarcobacter mediterraneus</name>
    <dbReference type="NCBI Taxonomy" id="2023153"/>
    <lineage>
        <taxon>Bacteria</taxon>
        <taxon>Pseudomonadati</taxon>
        <taxon>Campylobacterota</taxon>
        <taxon>Epsilonproteobacteria</taxon>
        <taxon>Campylobacterales</taxon>
        <taxon>Arcobacteraceae</taxon>
        <taxon>Halarcobacter</taxon>
    </lineage>
</organism>
<proteinExistence type="predicted"/>
<accession>A0A4Q1B2I9</accession>
<dbReference type="EMBL" id="NXIE01000001">
    <property type="protein sequence ID" value="RXK14591.1"/>
    <property type="molecule type" value="Genomic_DNA"/>
</dbReference>
<sequence length="118" mass="14123">MKIEIYYDKECPFCKKYTQILKLKQEHEVIIKNAREDLEKLRYLYSYGFDINNGIIVQVDDEIYQGAKAIYVLDSLSIKNNYLYGTKLFEVFLYPIIKIFRKIVLFILGKSSKIRFED</sequence>
<dbReference type="Proteomes" id="UP000289718">
    <property type="component" value="Unassembled WGS sequence"/>
</dbReference>
<evidence type="ECO:0000313" key="2">
    <source>
        <dbReference type="Proteomes" id="UP000289718"/>
    </source>
</evidence>
<gene>
    <name evidence="1" type="ORF">CP965_03860</name>
</gene>
<comment type="caution">
    <text evidence="1">The sequence shown here is derived from an EMBL/GenBank/DDBJ whole genome shotgun (WGS) entry which is preliminary data.</text>
</comment>
<evidence type="ECO:0000313" key="1">
    <source>
        <dbReference type="EMBL" id="RXK14591.1"/>
    </source>
</evidence>